<proteinExistence type="predicted"/>
<dbReference type="RefSeq" id="XP_025481683.1">
    <property type="nucleotide sequence ID" value="XM_025622981.1"/>
</dbReference>
<reference evidence="2" key="1">
    <citation type="submission" date="2016-12" db="EMBL/GenBank/DDBJ databases">
        <title>The genomes of Aspergillus section Nigri reveals drivers in fungal speciation.</title>
        <authorList>
            <consortium name="DOE Joint Genome Institute"/>
            <person name="Vesth T.C."/>
            <person name="Nybo J."/>
            <person name="Theobald S."/>
            <person name="Brandl J."/>
            <person name="Frisvad J.C."/>
            <person name="Nielsen K.F."/>
            <person name="Lyhne E.K."/>
            <person name="Kogle M.E."/>
            <person name="Kuo A."/>
            <person name="Riley R."/>
            <person name="Clum A."/>
            <person name="Nolan M."/>
            <person name="Lipzen A."/>
            <person name="Salamov A."/>
            <person name="Henrissat B."/>
            <person name="Wiebenga A."/>
            <person name="De Vries R.P."/>
            <person name="Grigoriev I.V."/>
            <person name="Mortensen U.H."/>
            <person name="Andersen M.R."/>
            <person name="Baker S.E."/>
        </authorList>
    </citation>
    <scope>NUCLEOTIDE SEQUENCE [LARGE SCALE GENOMIC DNA]</scope>
    <source>
        <strain evidence="2">CBS 115656</strain>
    </source>
</reference>
<keyword evidence="1" id="KW-1133">Transmembrane helix</keyword>
<keyword evidence="1" id="KW-0472">Membrane</keyword>
<protein>
    <submittedName>
        <fullName evidence="2">Uncharacterized protein</fullName>
    </submittedName>
</protein>
<evidence type="ECO:0000313" key="2">
    <source>
        <dbReference type="EMBL" id="PYH36205.1"/>
    </source>
</evidence>
<organism evidence="2 3">
    <name type="scientific">Aspergillus neoniger (strain CBS 115656)</name>
    <dbReference type="NCBI Taxonomy" id="1448310"/>
    <lineage>
        <taxon>Eukaryota</taxon>
        <taxon>Fungi</taxon>
        <taxon>Dikarya</taxon>
        <taxon>Ascomycota</taxon>
        <taxon>Pezizomycotina</taxon>
        <taxon>Eurotiomycetes</taxon>
        <taxon>Eurotiomycetidae</taxon>
        <taxon>Eurotiales</taxon>
        <taxon>Aspergillaceae</taxon>
        <taxon>Aspergillus</taxon>
        <taxon>Aspergillus subgen. Circumdati</taxon>
    </lineage>
</organism>
<evidence type="ECO:0000313" key="3">
    <source>
        <dbReference type="Proteomes" id="UP000247647"/>
    </source>
</evidence>
<dbReference type="AlphaFoldDB" id="A0A318YND9"/>
<keyword evidence="1" id="KW-0812">Transmembrane</keyword>
<dbReference type="EMBL" id="KZ821454">
    <property type="protein sequence ID" value="PYH36205.1"/>
    <property type="molecule type" value="Genomic_DNA"/>
</dbReference>
<dbReference type="Proteomes" id="UP000247647">
    <property type="component" value="Unassembled WGS sequence"/>
</dbReference>
<gene>
    <name evidence="2" type="ORF">BO87DRAFT_375236</name>
</gene>
<accession>A0A318YND9</accession>
<feature type="transmembrane region" description="Helical" evidence="1">
    <location>
        <begin position="52"/>
        <end position="76"/>
    </location>
</feature>
<name>A0A318YND9_ASPNB</name>
<dbReference type="GeneID" id="37125437"/>
<evidence type="ECO:0000256" key="1">
    <source>
        <dbReference type="SAM" id="Phobius"/>
    </source>
</evidence>
<sequence>MSLRFIAHNELTLLLAYVIVLFLRLPLLKPAFILEPHSDMPMFTKAMPRSTIAANISLRYVFNGVLGLGLVPHIVVHPYHCYYNP</sequence>
<feature type="transmembrane region" description="Helical" evidence="1">
    <location>
        <begin position="12"/>
        <end position="32"/>
    </location>
</feature>
<keyword evidence="3" id="KW-1185">Reference proteome</keyword>